<dbReference type="SUPFAM" id="SSF50447">
    <property type="entry name" value="Translation proteins"/>
    <property type="match status" value="1"/>
</dbReference>
<evidence type="ECO:0000256" key="1">
    <source>
        <dbReference type="ARBA" id="ARBA00004496"/>
    </source>
</evidence>
<evidence type="ECO:0000256" key="6">
    <source>
        <dbReference type="ARBA" id="ARBA00023134"/>
    </source>
</evidence>
<dbReference type="Proteomes" id="UP000218554">
    <property type="component" value="Chromosome"/>
</dbReference>
<dbReference type="SUPFAM" id="SSF52540">
    <property type="entry name" value="P-loop containing nucleoside triphosphate hydrolases"/>
    <property type="match status" value="1"/>
</dbReference>
<gene>
    <name evidence="10" type="ORF">KF707C_50880</name>
</gene>
<evidence type="ECO:0000256" key="2">
    <source>
        <dbReference type="ARBA" id="ARBA00015953"/>
    </source>
</evidence>
<dbReference type="InterPro" id="IPR057335">
    <property type="entry name" value="Beta-barrel_SelB"/>
</dbReference>
<dbReference type="SUPFAM" id="SSF46785">
    <property type="entry name" value="Winged helix' DNA-binding domain"/>
    <property type="match status" value="3"/>
</dbReference>
<dbReference type="CDD" id="cd15491">
    <property type="entry name" value="selB_III"/>
    <property type="match status" value="1"/>
</dbReference>
<dbReference type="PANTHER" id="PTHR43721:SF22">
    <property type="entry name" value="ELONGATION FACTOR TU, MITOCHONDRIAL"/>
    <property type="match status" value="1"/>
</dbReference>
<keyword evidence="5" id="KW-0648">Protein biosynthesis</keyword>
<dbReference type="Pfam" id="PF25461">
    <property type="entry name" value="Beta-barrel_SelB"/>
    <property type="match status" value="1"/>
</dbReference>
<dbReference type="GO" id="GO:0001514">
    <property type="term" value="P:selenocysteine incorporation"/>
    <property type="evidence" value="ECO:0007669"/>
    <property type="project" value="InterPro"/>
</dbReference>
<dbReference type="Pfam" id="PF00009">
    <property type="entry name" value="GTP_EFTU"/>
    <property type="match status" value="1"/>
</dbReference>
<dbReference type="GO" id="GO:0005525">
    <property type="term" value="F:GTP binding"/>
    <property type="evidence" value="ECO:0007669"/>
    <property type="project" value="UniProtKB-KW"/>
</dbReference>
<dbReference type="InterPro" id="IPR004535">
    <property type="entry name" value="Transl_elong_SelB"/>
</dbReference>
<dbReference type="InterPro" id="IPR050055">
    <property type="entry name" value="EF-Tu_GTPase"/>
</dbReference>
<dbReference type="Pfam" id="PF09106">
    <property type="entry name" value="WHD_2nd_SelB"/>
    <property type="match status" value="1"/>
</dbReference>
<dbReference type="KEGG" id="pfuw:KF707C_50880"/>
<evidence type="ECO:0000256" key="7">
    <source>
        <dbReference type="ARBA" id="ARBA00025526"/>
    </source>
</evidence>
<dbReference type="InterPro" id="IPR000795">
    <property type="entry name" value="T_Tr_GTP-bd_dom"/>
</dbReference>
<dbReference type="NCBIfam" id="TIGR00475">
    <property type="entry name" value="selB"/>
    <property type="match status" value="1"/>
</dbReference>
<dbReference type="Pfam" id="PF21214">
    <property type="entry name" value="WHD_2nd_SelB_bact"/>
    <property type="match status" value="1"/>
</dbReference>
<dbReference type="InterPro" id="IPR027417">
    <property type="entry name" value="P-loop_NTPase"/>
</dbReference>
<evidence type="ECO:0000256" key="4">
    <source>
        <dbReference type="ARBA" id="ARBA00022741"/>
    </source>
</evidence>
<name>A0AAD1C556_METFU</name>
<dbReference type="InterPro" id="IPR015191">
    <property type="entry name" value="SelB_WHD4"/>
</dbReference>
<dbReference type="Pfam" id="PF09107">
    <property type="entry name" value="WHD_3rd_SelB"/>
    <property type="match status" value="1"/>
</dbReference>
<dbReference type="Gene3D" id="1.10.10.10">
    <property type="entry name" value="Winged helix-like DNA-binding domain superfamily/Winged helix DNA-binding domain"/>
    <property type="match status" value="3"/>
</dbReference>
<comment type="function">
    <text evidence="7">Translation factor necessary for the incorporation of selenocysteine into proteins. It probably replaces EF-Tu for the insertion of selenocysteine directed by the UGA codon. SelB binds GTP and GDP.</text>
</comment>
<proteinExistence type="predicted"/>
<dbReference type="Gene3D" id="2.40.30.10">
    <property type="entry name" value="Translation factors"/>
    <property type="match status" value="1"/>
</dbReference>
<dbReference type="InterPro" id="IPR009000">
    <property type="entry name" value="Transl_B-barrel_sf"/>
</dbReference>
<dbReference type="GO" id="GO:0005829">
    <property type="term" value="C:cytosol"/>
    <property type="evidence" value="ECO:0007669"/>
    <property type="project" value="TreeGrafter"/>
</dbReference>
<dbReference type="GO" id="GO:0003723">
    <property type="term" value="F:RNA binding"/>
    <property type="evidence" value="ECO:0007669"/>
    <property type="project" value="InterPro"/>
</dbReference>
<dbReference type="InterPro" id="IPR048931">
    <property type="entry name" value="WHD_2nd_SelB_bact"/>
</dbReference>
<reference evidence="10 11" key="2">
    <citation type="journal article" date="2017" name="Int. J. Syst. Evol. Microbiol.">
        <title>Pseudomonas furukawaii sp. nov., a polychlorinated biphenyl-degrading bacterium isolated from biphenyl-contaminated soil in Japan.</title>
        <authorList>
            <person name="Kimura N."/>
            <person name="Watanabe T."/>
            <person name="Suenaga H."/>
            <person name="Fujihara H."/>
            <person name="Futagami T."/>
            <person name="Goto M."/>
            <person name="Hanada S."/>
            <person name="Hirose J."/>
        </authorList>
    </citation>
    <scope>NUCLEOTIDE SEQUENCE [LARGE SCALE GENOMIC DNA]</scope>
    <source>
        <strain evidence="11">DSM 10086 / NBRC 110670 / KF707</strain>
    </source>
</reference>
<dbReference type="PRINTS" id="PR00315">
    <property type="entry name" value="ELONGATNFCT"/>
</dbReference>
<dbReference type="Gene3D" id="3.40.50.300">
    <property type="entry name" value="P-loop containing nucleotide triphosphate hydrolases"/>
    <property type="match status" value="1"/>
</dbReference>
<dbReference type="InterPro" id="IPR015190">
    <property type="entry name" value="Elong_fac_SelB-wing-hlx_typ-2"/>
</dbReference>
<dbReference type="InterPro" id="IPR036388">
    <property type="entry name" value="WH-like_DNA-bd_sf"/>
</dbReference>
<dbReference type="InterPro" id="IPR004161">
    <property type="entry name" value="EFTu-like_2"/>
</dbReference>
<keyword evidence="6" id="KW-0342">GTP-binding</keyword>
<dbReference type="InterPro" id="IPR009001">
    <property type="entry name" value="Transl_elong_EF1A/Init_IF2_C"/>
</dbReference>
<evidence type="ECO:0000256" key="3">
    <source>
        <dbReference type="ARBA" id="ARBA00022490"/>
    </source>
</evidence>
<keyword evidence="10" id="KW-0251">Elongation factor</keyword>
<dbReference type="InterPro" id="IPR031157">
    <property type="entry name" value="G_TR_CS"/>
</dbReference>
<dbReference type="PROSITE" id="PS00301">
    <property type="entry name" value="G_TR_1"/>
    <property type="match status" value="1"/>
</dbReference>
<evidence type="ECO:0000259" key="9">
    <source>
        <dbReference type="PROSITE" id="PS51722"/>
    </source>
</evidence>
<reference evidence="11" key="1">
    <citation type="submission" date="2015-05" db="EMBL/GenBank/DDBJ databases">
        <title>Draft genome sequencing of a biphenyl-degrading bacterium, Pseudomonas balearica KF707 (=NBRC110670).</title>
        <authorList>
            <person name="Kimura N."/>
            <person name="Hirose J."/>
            <person name="Watanabe T."/>
            <person name="Suenaga H."/>
            <person name="Fujihara H."/>
            <person name="Noguchi M."/>
            <person name="Hashimoto M."/>
            <person name="Shimodaira J."/>
            <person name="Tsuchikane K."/>
            <person name="Hosoyama A."/>
            <person name="Yamazoe A."/>
            <person name="Fujita N."/>
            <person name="Furukawa K."/>
        </authorList>
    </citation>
    <scope>NUCLEOTIDE SEQUENCE [LARGE SCALE GENOMIC DNA]</scope>
    <source>
        <strain evidence="11">DSM 10086 / NBRC 110670 / KF707</strain>
    </source>
</reference>
<dbReference type="EMBL" id="AP014862">
    <property type="protein sequence ID" value="BAU76776.1"/>
    <property type="molecule type" value="Genomic_DNA"/>
</dbReference>
<keyword evidence="11" id="KW-1185">Reference proteome</keyword>
<dbReference type="Pfam" id="PF03144">
    <property type="entry name" value="GTP_EFTU_D2"/>
    <property type="match status" value="1"/>
</dbReference>
<dbReference type="PROSITE" id="PS51722">
    <property type="entry name" value="G_TR_2"/>
    <property type="match status" value="1"/>
</dbReference>
<dbReference type="SUPFAM" id="SSF50465">
    <property type="entry name" value="EF-Tu/eEF-1alpha/eIF2-gamma C-terminal domain"/>
    <property type="match status" value="1"/>
</dbReference>
<comment type="subcellular location">
    <subcellularLocation>
        <location evidence="1">Cytoplasm</location>
    </subcellularLocation>
</comment>
<feature type="domain" description="Tr-type G" evidence="9">
    <location>
        <begin position="1"/>
        <end position="171"/>
    </location>
</feature>
<protein>
    <recommendedName>
        <fullName evidence="2">Selenocysteine-specific elongation factor</fullName>
    </recommendedName>
    <alternativeName>
        <fullName evidence="8">SelB translation factor</fullName>
    </alternativeName>
</protein>
<dbReference type="GO" id="GO:0003924">
    <property type="term" value="F:GTPase activity"/>
    <property type="evidence" value="ECO:0007669"/>
    <property type="project" value="InterPro"/>
</dbReference>
<dbReference type="InterPro" id="IPR036390">
    <property type="entry name" value="WH_DNA-bd_sf"/>
</dbReference>
<keyword evidence="3" id="KW-0963">Cytoplasm</keyword>
<dbReference type="RefSeq" id="WP_003452785.1">
    <property type="nucleotide sequence ID" value="NZ_AJMR01000180.1"/>
</dbReference>
<evidence type="ECO:0000256" key="5">
    <source>
        <dbReference type="ARBA" id="ARBA00022917"/>
    </source>
</evidence>
<dbReference type="CDD" id="cd04171">
    <property type="entry name" value="SelB"/>
    <property type="match status" value="1"/>
</dbReference>
<dbReference type="PANTHER" id="PTHR43721">
    <property type="entry name" value="ELONGATION FACTOR TU-RELATED"/>
    <property type="match status" value="1"/>
</dbReference>
<dbReference type="CDD" id="cd03696">
    <property type="entry name" value="SelB_II"/>
    <property type="match status" value="1"/>
</dbReference>
<keyword evidence="4" id="KW-0547">Nucleotide-binding</keyword>
<sequence>MIVGTAGHIDHGKTALLKALTGQQGDRRPAERERGITIDLGYLHADLGDGQSTSFIDVPGHERFVHNMLAGACGIDLLLLVVAADDGVMPQTREHLAIAELLGIRRALVALTKVDRVSAERLAQARAEVAALLAPGPLGGAEIFPVDNLGGQGIEALRGAMLAEAAHAASRSERGHFRLPIDRAFSVSGAGVVVTGTAFAGQVRVGDELILAPSGRTLRVRGLRARDQAVEQAGAGQRLALNIAGERLALEQLHRGDWLLAPALMAPTTRVDIDLHLLPGEPHDLAHWTPVHIHLGAQDVTGRVALLQGNSLAPGQRAFAQVLLNAPAHAVHGDRLVLRDQSAQRTLGGGRVLDPFAPARNRRTPERLAQLQALQGDGLESALPTLLATAHNGLDPQSLERQFNRPRGDWSLPDEVIEVTTRQGPRLFAKARWQNLEDRLLDGLGRFHAELPDELGPDRDRLRRYALPELERPVFIALLDSQLASGAVQSSGPWLHLPGHQVRLSDADEALRQRLWPLLEAGRFDPPWVRDLARELQVDEGAMRLLQRKLARLGLLHQVVKDLFYPDSTIRQLTALAQQLQQQQGTIGTAAWRDHIGLGRKRSIQLLEYFDRVGFTRRIGNERRIREDSGLAHATAGSA</sequence>
<dbReference type="GO" id="GO:0003746">
    <property type="term" value="F:translation elongation factor activity"/>
    <property type="evidence" value="ECO:0007669"/>
    <property type="project" value="UniProtKB-KW"/>
</dbReference>
<dbReference type="AlphaFoldDB" id="A0AAD1C556"/>
<accession>A0AAD1C556</accession>
<evidence type="ECO:0000256" key="8">
    <source>
        <dbReference type="ARBA" id="ARBA00031615"/>
    </source>
</evidence>
<evidence type="ECO:0000313" key="10">
    <source>
        <dbReference type="EMBL" id="BAU76776.1"/>
    </source>
</evidence>
<evidence type="ECO:0000313" key="11">
    <source>
        <dbReference type="Proteomes" id="UP000218554"/>
    </source>
</evidence>
<organism evidence="10 11">
    <name type="scientific">Metapseudomonas furukawaii</name>
    <name type="common">Pseudomonas furukawaii</name>
    <dbReference type="NCBI Taxonomy" id="1149133"/>
    <lineage>
        <taxon>Bacteria</taxon>
        <taxon>Pseudomonadati</taxon>
        <taxon>Pseudomonadota</taxon>
        <taxon>Gammaproteobacteria</taxon>
        <taxon>Pseudomonadales</taxon>
        <taxon>Pseudomonadaceae</taxon>
        <taxon>Metapseudomonas</taxon>
    </lineage>
</organism>